<dbReference type="Proteomes" id="UP000226429">
    <property type="component" value="Unassembled WGS sequence"/>
</dbReference>
<organism evidence="1 2">
    <name type="scientific">Candidatus Aquirickettsiella gammari</name>
    <dbReference type="NCBI Taxonomy" id="2016198"/>
    <lineage>
        <taxon>Bacteria</taxon>
        <taxon>Pseudomonadati</taxon>
        <taxon>Pseudomonadota</taxon>
        <taxon>Gammaproteobacteria</taxon>
        <taxon>Legionellales</taxon>
        <taxon>Coxiellaceae</taxon>
        <taxon>Candidatus Aquirickettsiella</taxon>
    </lineage>
</organism>
<comment type="caution">
    <text evidence="1">The sequence shown here is derived from an EMBL/GenBank/DDBJ whole genome shotgun (WGS) entry which is preliminary data.</text>
</comment>
<keyword evidence="2" id="KW-1185">Reference proteome</keyword>
<name>A0A370CJE5_9COXI</name>
<accession>A0A370CJE5</accession>
<dbReference type="AlphaFoldDB" id="A0A370CJE5"/>
<sequence>MIDSSNNNFFKRPKYSKLSSRERRERQEELFNRFYKLDCDSGIGLVNPLLIELEKVSSTEFKKSLNFLLEKCINVNRVFSDAVKFLSIWLRKSPSTLLRRLERGSLKKFFYRTEYYHDGDQWYFPELLADFSSLIGKSIHQSVKITADDILDFLFEIFDFSNIPEDFIRAVIGYDRLEHCVREISEIFKPALLMKIQEMILQCEANAQYIDIGRASYAYLMKELAVKQQAEITALSVKRFFRYYF</sequence>
<reference evidence="1 2" key="2">
    <citation type="journal article" date="2018" name="J. Invertebr. Pathol.">
        <title>'Candidatus Aquirickettsiella gammari' (Gammaproteobacteria: Legionellales: Coxiellaceae): A bacterial pathogen of the freshwater crustacean Gammarus fossarum (Malacostraca: Amphipoda).</title>
        <authorList>
            <person name="Bojko J."/>
            <person name="Dunn A.M."/>
            <person name="Stebbing P.D."/>
            <person name="van Aerle R."/>
            <person name="Bacela-Spychalska K."/>
            <person name="Bean T.P."/>
            <person name="Urrutia A."/>
            <person name="Stentiford G.D."/>
        </authorList>
    </citation>
    <scope>NUCLEOTIDE SEQUENCE [LARGE SCALE GENOMIC DNA]</scope>
    <source>
        <strain evidence="1">RA15029</strain>
    </source>
</reference>
<gene>
    <name evidence="1" type="ORF">CFE62_001050</name>
</gene>
<evidence type="ECO:0000313" key="2">
    <source>
        <dbReference type="Proteomes" id="UP000226429"/>
    </source>
</evidence>
<evidence type="ECO:0000313" key="1">
    <source>
        <dbReference type="EMBL" id="RDH40979.1"/>
    </source>
</evidence>
<proteinExistence type="predicted"/>
<protein>
    <submittedName>
        <fullName evidence="1">Uncharacterized protein</fullName>
    </submittedName>
</protein>
<reference evidence="1 2" key="1">
    <citation type="journal article" date="2017" name="Int. J. Syst. Evol. Microbiol.">
        <title>Aquarickettsiella crustaci n. gen. n. sp. (Gammaproteobacteria: Legionellales: Coxiellaceae); a bacterial pathogen of the freshwater crustacean: Gammarus fossarum (Malacostraca: Amphipoda).</title>
        <authorList>
            <person name="Bojko J."/>
            <person name="Dunn A.M."/>
            <person name="Stebbing P.D."/>
            <person name="Van Aerle R."/>
            <person name="Bacela-Spychalska K."/>
            <person name="Bean T.P."/>
            <person name="Stentiford G.D."/>
        </authorList>
    </citation>
    <scope>NUCLEOTIDE SEQUENCE [LARGE SCALE GENOMIC DNA]</scope>
    <source>
        <strain evidence="1">RA15029</strain>
    </source>
</reference>
<dbReference type="EMBL" id="NMOS02000002">
    <property type="protein sequence ID" value="RDH40979.1"/>
    <property type="molecule type" value="Genomic_DNA"/>
</dbReference>